<feature type="region of interest" description="Disordered" evidence="1">
    <location>
        <begin position="35"/>
        <end position="55"/>
    </location>
</feature>
<proteinExistence type="predicted"/>
<dbReference type="EMBL" id="JABANO010016724">
    <property type="protein sequence ID" value="KAF4734686.1"/>
    <property type="molecule type" value="Genomic_DNA"/>
</dbReference>
<evidence type="ECO:0000313" key="3">
    <source>
        <dbReference type="Proteomes" id="UP000553632"/>
    </source>
</evidence>
<name>A0A7J6SR76_PEROL</name>
<reference evidence="2 3" key="1">
    <citation type="submission" date="2020-04" db="EMBL/GenBank/DDBJ databases">
        <title>Perkinsus olseni comparative genomics.</title>
        <authorList>
            <person name="Bogema D.R."/>
        </authorList>
    </citation>
    <scope>NUCLEOTIDE SEQUENCE [LARGE SCALE GENOMIC DNA]</scope>
    <source>
        <strain evidence="2 3">ATCC PRA-207</strain>
    </source>
</reference>
<dbReference type="AlphaFoldDB" id="A0A7J6SR76"/>
<comment type="caution">
    <text evidence="2">The sequence shown here is derived from an EMBL/GenBank/DDBJ whole genome shotgun (WGS) entry which is preliminary data.</text>
</comment>
<feature type="non-terminal residue" evidence="2">
    <location>
        <position position="281"/>
    </location>
</feature>
<evidence type="ECO:0000256" key="1">
    <source>
        <dbReference type="SAM" id="MobiDB-lite"/>
    </source>
</evidence>
<keyword evidence="3" id="KW-1185">Reference proteome</keyword>
<sequence>EFLVVESLSSDYDLILGLPALASLGLHICFSSEEATHNSNGSDPSGDPAELSSSDGLLPSSCGAVFEPTPTIICEDDVDSRKNESILFSDSMPLRRIVDDRNRNTFHYQLDDLPWSSDRRPFNNRREVEARFRSLEKSLSPSQHIQVQDAFWELIASGTVEVCKEPSGIKSYVPINPVFRDVTISSTTPCRLTVDARRTNEFIRLGSCEGATPITSNLMQWRLAPNYVDDLGLASASISTLLENEDVITKVLNGAGFALQSKKRISSFQSDGVFKQFGYQW</sequence>
<protein>
    <submittedName>
        <fullName evidence="2">Uncharacterized protein</fullName>
    </submittedName>
</protein>
<evidence type="ECO:0000313" key="2">
    <source>
        <dbReference type="EMBL" id="KAF4734686.1"/>
    </source>
</evidence>
<feature type="non-terminal residue" evidence="2">
    <location>
        <position position="1"/>
    </location>
</feature>
<gene>
    <name evidence="2" type="ORF">FOZ63_010871</name>
</gene>
<accession>A0A7J6SR76</accession>
<organism evidence="2 3">
    <name type="scientific">Perkinsus olseni</name>
    <name type="common">Perkinsus atlanticus</name>
    <dbReference type="NCBI Taxonomy" id="32597"/>
    <lineage>
        <taxon>Eukaryota</taxon>
        <taxon>Sar</taxon>
        <taxon>Alveolata</taxon>
        <taxon>Perkinsozoa</taxon>
        <taxon>Perkinsea</taxon>
        <taxon>Perkinsida</taxon>
        <taxon>Perkinsidae</taxon>
        <taxon>Perkinsus</taxon>
    </lineage>
</organism>
<dbReference type="Proteomes" id="UP000553632">
    <property type="component" value="Unassembled WGS sequence"/>
</dbReference>